<dbReference type="PANTHER" id="PTHR43071:SF1">
    <property type="entry name" value="2-AMINO-4-HYDROXY-6-HYDROXYMETHYLDIHYDROPTERIDINE PYROPHOSPHOKINASE"/>
    <property type="match status" value="1"/>
</dbReference>
<dbReference type="PATRIC" id="fig|1122169.6.peg.1051"/>
<dbReference type="SUPFAM" id="SSF55083">
    <property type="entry name" value="6-hydroxymethyl-7,8-dihydropterin pyrophosphokinase, HPPK"/>
    <property type="match status" value="1"/>
</dbReference>
<proteinExistence type="inferred from homology"/>
<evidence type="ECO:0000256" key="3">
    <source>
        <dbReference type="ARBA" id="ARBA00013253"/>
    </source>
</evidence>
<evidence type="ECO:0000259" key="13">
    <source>
        <dbReference type="Pfam" id="PF01288"/>
    </source>
</evidence>
<dbReference type="InterPro" id="IPR000550">
    <property type="entry name" value="Hppk"/>
</dbReference>
<dbReference type="PANTHER" id="PTHR43071">
    <property type="entry name" value="2-AMINO-4-HYDROXY-6-HYDROXYMETHYLDIHYDROPTERIDINE PYROPHOSPHOKINASE"/>
    <property type="match status" value="1"/>
</dbReference>
<evidence type="ECO:0000256" key="12">
    <source>
        <dbReference type="ARBA" id="ARBA00033413"/>
    </source>
</evidence>
<keyword evidence="9" id="KW-0289">Folate biosynthesis</keyword>
<dbReference type="NCBIfam" id="TIGR01498">
    <property type="entry name" value="folK"/>
    <property type="match status" value="1"/>
</dbReference>
<dbReference type="EC" id="2.7.6.3" evidence="3"/>
<comment type="similarity">
    <text evidence="2">Belongs to the HPPK family.</text>
</comment>
<dbReference type="UniPathway" id="UPA00077">
    <property type="reaction ID" value="UER00155"/>
</dbReference>
<evidence type="ECO:0000313" key="15">
    <source>
        <dbReference type="Proteomes" id="UP000054600"/>
    </source>
</evidence>
<keyword evidence="15" id="KW-1185">Reference proteome</keyword>
<comment type="caution">
    <text evidence="14">The sequence shown here is derived from an EMBL/GenBank/DDBJ whole genome shotgun (WGS) entry which is preliminary data.</text>
</comment>
<keyword evidence="6" id="KW-0547">Nucleotide-binding</keyword>
<dbReference type="STRING" id="1122169.Lsha_0907"/>
<dbReference type="EMBL" id="LNYW01000030">
    <property type="protein sequence ID" value="KTD62733.1"/>
    <property type="molecule type" value="Genomic_DNA"/>
</dbReference>
<protein>
    <recommendedName>
        <fullName evidence="4">2-amino-4-hydroxy-6-hydroxymethyldihydropteridine pyrophosphokinase</fullName>
        <ecNumber evidence="3">2.7.6.3</ecNumber>
    </recommendedName>
    <alternativeName>
        <fullName evidence="11">6-hydroxymethyl-7,8-dihydropterin pyrophosphokinase</fullName>
    </alternativeName>
    <alternativeName>
        <fullName evidence="12">7,8-dihydro-6-hydroxymethylpterin-pyrophosphokinase</fullName>
    </alternativeName>
</protein>
<comment type="function">
    <text evidence="10">Catalyzes the transfer of pyrophosphate from adenosine triphosphate (ATP) to 6-hydroxymethyl-7,8-dihydropterin, an enzymatic step in folate biosynthesis pathway.</text>
</comment>
<dbReference type="eggNOG" id="COG0801">
    <property type="taxonomic scope" value="Bacteria"/>
</dbReference>
<evidence type="ECO:0000256" key="5">
    <source>
        <dbReference type="ARBA" id="ARBA00022679"/>
    </source>
</evidence>
<evidence type="ECO:0000313" key="14">
    <source>
        <dbReference type="EMBL" id="KTD62733.1"/>
    </source>
</evidence>
<dbReference type="CDD" id="cd00483">
    <property type="entry name" value="HPPK"/>
    <property type="match status" value="1"/>
</dbReference>
<dbReference type="Pfam" id="PF01288">
    <property type="entry name" value="HPPK"/>
    <property type="match status" value="1"/>
</dbReference>
<evidence type="ECO:0000256" key="6">
    <source>
        <dbReference type="ARBA" id="ARBA00022741"/>
    </source>
</evidence>
<gene>
    <name evidence="14" type="primary">folK</name>
    <name evidence="14" type="ORF">Lsha_0907</name>
</gene>
<keyword evidence="5" id="KW-0808">Transferase</keyword>
<evidence type="ECO:0000256" key="10">
    <source>
        <dbReference type="ARBA" id="ARBA00029409"/>
    </source>
</evidence>
<organism evidence="14 15">
    <name type="scientific">Legionella shakespearei DSM 23087</name>
    <dbReference type="NCBI Taxonomy" id="1122169"/>
    <lineage>
        <taxon>Bacteria</taxon>
        <taxon>Pseudomonadati</taxon>
        <taxon>Pseudomonadota</taxon>
        <taxon>Gammaproteobacteria</taxon>
        <taxon>Legionellales</taxon>
        <taxon>Legionellaceae</taxon>
        <taxon>Legionella</taxon>
    </lineage>
</organism>
<dbReference type="GO" id="GO:0005524">
    <property type="term" value="F:ATP binding"/>
    <property type="evidence" value="ECO:0007669"/>
    <property type="project" value="UniProtKB-KW"/>
</dbReference>
<dbReference type="AlphaFoldDB" id="A0A0W0Z0S5"/>
<dbReference type="InterPro" id="IPR035907">
    <property type="entry name" value="Hppk_sf"/>
</dbReference>
<name>A0A0W0Z0S5_9GAMM</name>
<dbReference type="OrthoDB" id="9808041at2"/>
<dbReference type="RefSeq" id="WP_018578256.1">
    <property type="nucleotide sequence ID" value="NZ_KB892426.1"/>
</dbReference>
<dbReference type="GO" id="GO:0046654">
    <property type="term" value="P:tetrahydrofolate biosynthetic process"/>
    <property type="evidence" value="ECO:0007669"/>
    <property type="project" value="UniProtKB-UniPathway"/>
</dbReference>
<reference evidence="14 15" key="1">
    <citation type="submission" date="2015-11" db="EMBL/GenBank/DDBJ databases">
        <title>Genomic analysis of 38 Legionella species identifies large and diverse effector repertoires.</title>
        <authorList>
            <person name="Burstein D."/>
            <person name="Amaro F."/>
            <person name="Zusman T."/>
            <person name="Lifshitz Z."/>
            <person name="Cohen O."/>
            <person name="Gilbert J.A."/>
            <person name="Pupko T."/>
            <person name="Shuman H.A."/>
            <person name="Segal G."/>
        </authorList>
    </citation>
    <scope>NUCLEOTIDE SEQUENCE [LARGE SCALE GENOMIC DNA]</scope>
    <source>
        <strain evidence="14 15">ATCC 49655</strain>
    </source>
</reference>
<dbReference type="GO" id="GO:0046656">
    <property type="term" value="P:folic acid biosynthetic process"/>
    <property type="evidence" value="ECO:0007669"/>
    <property type="project" value="UniProtKB-KW"/>
</dbReference>
<feature type="domain" description="7,8-dihydro-6-hydroxymethylpterin-pyrophosphokinase" evidence="13">
    <location>
        <begin position="5"/>
        <end position="133"/>
    </location>
</feature>
<keyword evidence="7 14" id="KW-0418">Kinase</keyword>
<evidence type="ECO:0000256" key="4">
    <source>
        <dbReference type="ARBA" id="ARBA00016218"/>
    </source>
</evidence>
<comment type="pathway">
    <text evidence="1">Cofactor biosynthesis; tetrahydrofolate biosynthesis; 2-amino-4-hydroxy-6-hydroxymethyl-7,8-dihydropteridine diphosphate from 7,8-dihydroneopterin triphosphate: step 4/4.</text>
</comment>
<keyword evidence="8" id="KW-0067">ATP-binding</keyword>
<evidence type="ECO:0000256" key="11">
    <source>
        <dbReference type="ARBA" id="ARBA00029766"/>
    </source>
</evidence>
<dbReference type="GO" id="GO:0016301">
    <property type="term" value="F:kinase activity"/>
    <property type="evidence" value="ECO:0007669"/>
    <property type="project" value="UniProtKB-KW"/>
</dbReference>
<evidence type="ECO:0000256" key="2">
    <source>
        <dbReference type="ARBA" id="ARBA00005810"/>
    </source>
</evidence>
<sequence length="137" mass="15927">MNLCYLSLGSNQKSPERQIRQAIKLIRTLPSTSVSRISSLYWTKAWGLQTQQDFCNAAVEIKTALNPVLLLKWCHKIESRHCRIRKKAWGPRTLDIDIIFYGERTIRTNTLTIPHPYFASRDFVLKPLLEINPNIVF</sequence>
<dbReference type="Gene3D" id="3.30.70.560">
    <property type="entry name" value="7,8-Dihydro-6-hydroxymethylpterin-pyrophosphokinase HPPK"/>
    <property type="match status" value="1"/>
</dbReference>
<accession>A0A0W0Z0S5</accession>
<evidence type="ECO:0000256" key="8">
    <source>
        <dbReference type="ARBA" id="ARBA00022840"/>
    </source>
</evidence>
<evidence type="ECO:0000256" key="7">
    <source>
        <dbReference type="ARBA" id="ARBA00022777"/>
    </source>
</evidence>
<evidence type="ECO:0000256" key="9">
    <source>
        <dbReference type="ARBA" id="ARBA00022909"/>
    </source>
</evidence>
<evidence type="ECO:0000256" key="1">
    <source>
        <dbReference type="ARBA" id="ARBA00005051"/>
    </source>
</evidence>
<dbReference type="Proteomes" id="UP000054600">
    <property type="component" value="Unassembled WGS sequence"/>
</dbReference>
<dbReference type="GO" id="GO:0003848">
    <property type="term" value="F:2-amino-4-hydroxy-6-hydroxymethyldihydropteridine diphosphokinase activity"/>
    <property type="evidence" value="ECO:0007669"/>
    <property type="project" value="UniProtKB-EC"/>
</dbReference>